<proteinExistence type="inferred from homology"/>
<evidence type="ECO:0000256" key="2">
    <source>
        <dbReference type="ARBA" id="ARBA00035294"/>
    </source>
</evidence>
<dbReference type="Proteomes" id="UP000178615">
    <property type="component" value="Unassembled WGS sequence"/>
</dbReference>
<gene>
    <name evidence="3" type="primary">rpsF</name>
    <name evidence="4" type="ORF">A2V49_00345</name>
</gene>
<dbReference type="GO" id="GO:0070181">
    <property type="term" value="F:small ribosomal subunit rRNA binding"/>
    <property type="evidence" value="ECO:0007669"/>
    <property type="project" value="TreeGrafter"/>
</dbReference>
<evidence type="ECO:0000313" key="4">
    <source>
        <dbReference type="EMBL" id="OGC46300.1"/>
    </source>
</evidence>
<evidence type="ECO:0000256" key="3">
    <source>
        <dbReference type="HAMAP-Rule" id="MF_00360"/>
    </source>
</evidence>
<dbReference type="GO" id="GO:0005840">
    <property type="term" value="C:ribosome"/>
    <property type="evidence" value="ECO:0007669"/>
    <property type="project" value="UniProtKB-KW"/>
</dbReference>
<comment type="caution">
    <text evidence="4">The sequence shown here is derived from an EMBL/GenBank/DDBJ whole genome shotgun (WGS) entry which is preliminary data.</text>
</comment>
<dbReference type="AlphaFoldDB" id="A0A1F4UND1"/>
<keyword evidence="3 4" id="KW-0689">Ribosomal protein</keyword>
<dbReference type="GO" id="GO:0006412">
    <property type="term" value="P:translation"/>
    <property type="evidence" value="ECO:0007669"/>
    <property type="project" value="UniProtKB-UniRule"/>
</dbReference>
<dbReference type="InterPro" id="IPR014717">
    <property type="entry name" value="Transl_elong_EF1B/ribsomal_bS6"/>
</dbReference>
<dbReference type="InterPro" id="IPR020814">
    <property type="entry name" value="Ribosomal_S6_plastid/chlpt"/>
</dbReference>
<dbReference type="Pfam" id="PF01250">
    <property type="entry name" value="Ribosomal_S6"/>
    <property type="match status" value="1"/>
</dbReference>
<accession>A0A1F4UND1</accession>
<dbReference type="NCBIfam" id="TIGR00166">
    <property type="entry name" value="S6"/>
    <property type="match status" value="1"/>
</dbReference>
<dbReference type="GO" id="GO:1990904">
    <property type="term" value="C:ribonucleoprotein complex"/>
    <property type="evidence" value="ECO:0007669"/>
    <property type="project" value="UniProtKB-KW"/>
</dbReference>
<protein>
    <recommendedName>
        <fullName evidence="2 3">Small ribosomal subunit protein bS6</fullName>
    </recommendedName>
</protein>
<dbReference type="GO" id="GO:0003735">
    <property type="term" value="F:structural constituent of ribosome"/>
    <property type="evidence" value="ECO:0007669"/>
    <property type="project" value="InterPro"/>
</dbReference>
<dbReference type="EMBL" id="MEUV01000008">
    <property type="protein sequence ID" value="OGC46300.1"/>
    <property type="molecule type" value="Genomic_DNA"/>
</dbReference>
<evidence type="ECO:0000256" key="1">
    <source>
        <dbReference type="ARBA" id="ARBA00009512"/>
    </source>
</evidence>
<dbReference type="InterPro" id="IPR035980">
    <property type="entry name" value="Ribosomal_bS6_sf"/>
</dbReference>
<evidence type="ECO:0000313" key="5">
    <source>
        <dbReference type="Proteomes" id="UP000178615"/>
    </source>
</evidence>
<dbReference type="SUPFAM" id="SSF54995">
    <property type="entry name" value="Ribosomal protein S6"/>
    <property type="match status" value="1"/>
</dbReference>
<dbReference type="HAMAP" id="MF_00360">
    <property type="entry name" value="Ribosomal_bS6"/>
    <property type="match status" value="1"/>
</dbReference>
<keyword evidence="3" id="KW-0694">RNA-binding</keyword>
<organism evidence="4 5">
    <name type="scientific">candidate division WWE3 bacterium RBG_19FT_COMBO_34_6</name>
    <dbReference type="NCBI Taxonomy" id="1802612"/>
    <lineage>
        <taxon>Bacteria</taxon>
        <taxon>Katanobacteria</taxon>
    </lineage>
</organism>
<sequence length="94" mass="10850">MKKYEIMTLTKGSLGEENAQKFSKQITQVITDLGGKIETNDFWGKRKLSYQIGQEKEGFYEVILFELDPEKINNLKSKLNTNDNLVRYLVTAKS</sequence>
<name>A0A1F4UND1_UNCKA</name>
<reference evidence="4 5" key="1">
    <citation type="journal article" date="2016" name="Nat. Commun.">
        <title>Thousands of microbial genomes shed light on interconnected biogeochemical processes in an aquifer system.</title>
        <authorList>
            <person name="Anantharaman K."/>
            <person name="Brown C.T."/>
            <person name="Hug L.A."/>
            <person name="Sharon I."/>
            <person name="Castelle C.J."/>
            <person name="Probst A.J."/>
            <person name="Thomas B.C."/>
            <person name="Singh A."/>
            <person name="Wilkins M.J."/>
            <person name="Karaoz U."/>
            <person name="Brodie E.L."/>
            <person name="Williams K.H."/>
            <person name="Hubbard S.S."/>
            <person name="Banfield J.F."/>
        </authorList>
    </citation>
    <scope>NUCLEOTIDE SEQUENCE [LARGE SCALE GENOMIC DNA]</scope>
</reference>
<dbReference type="Gene3D" id="3.30.70.60">
    <property type="match status" value="1"/>
</dbReference>
<dbReference type="PANTHER" id="PTHR21011:SF1">
    <property type="entry name" value="SMALL RIBOSOMAL SUBUNIT PROTEIN BS6M"/>
    <property type="match status" value="1"/>
</dbReference>
<dbReference type="InterPro" id="IPR000529">
    <property type="entry name" value="Ribosomal_bS6"/>
</dbReference>
<dbReference type="CDD" id="cd00473">
    <property type="entry name" value="bS6"/>
    <property type="match status" value="1"/>
</dbReference>
<keyword evidence="3" id="KW-0699">rRNA-binding</keyword>
<dbReference type="GO" id="GO:0005737">
    <property type="term" value="C:cytoplasm"/>
    <property type="evidence" value="ECO:0007669"/>
    <property type="project" value="UniProtKB-ARBA"/>
</dbReference>
<dbReference type="PANTHER" id="PTHR21011">
    <property type="entry name" value="MITOCHONDRIAL 28S RIBOSOMAL PROTEIN S6"/>
    <property type="match status" value="1"/>
</dbReference>
<comment type="similarity">
    <text evidence="1 3">Belongs to the bacterial ribosomal protein bS6 family.</text>
</comment>
<keyword evidence="3" id="KW-0687">Ribonucleoprotein</keyword>
<comment type="function">
    <text evidence="3">Binds together with bS18 to 16S ribosomal RNA.</text>
</comment>